<evidence type="ECO:0000313" key="1">
    <source>
        <dbReference type="EMBL" id="PZD72638.1"/>
    </source>
</evidence>
<protein>
    <submittedName>
        <fullName evidence="1">ATP-dependent protease subunit HslV</fullName>
        <ecNumber evidence="1">3.4.25.2</ecNumber>
    </submittedName>
</protein>
<evidence type="ECO:0000313" key="2">
    <source>
        <dbReference type="Proteomes" id="UP000248857"/>
    </source>
</evidence>
<dbReference type="GO" id="GO:0005839">
    <property type="term" value="C:proteasome core complex"/>
    <property type="evidence" value="ECO:0007669"/>
    <property type="project" value="InterPro"/>
</dbReference>
<dbReference type="Pfam" id="PF00227">
    <property type="entry name" value="Proteasome"/>
    <property type="match status" value="1"/>
</dbReference>
<dbReference type="AlphaFoldDB" id="A0A2W1JGF2"/>
<organism evidence="1 2">
    <name type="scientific">Acaryochloris thomasi RCC1774</name>
    <dbReference type="NCBI Taxonomy" id="1764569"/>
    <lineage>
        <taxon>Bacteria</taxon>
        <taxon>Bacillati</taxon>
        <taxon>Cyanobacteriota</taxon>
        <taxon>Cyanophyceae</taxon>
        <taxon>Acaryochloridales</taxon>
        <taxon>Acaryochloridaceae</taxon>
        <taxon>Acaryochloris</taxon>
        <taxon>Acaryochloris thomasi</taxon>
    </lineage>
</organism>
<keyword evidence="1" id="KW-0645">Protease</keyword>
<dbReference type="RefSeq" id="WP_110986912.1">
    <property type="nucleotide sequence ID" value="NZ_CAWNWM010000009.1"/>
</dbReference>
<proteinExistence type="predicted"/>
<accession>A0A2W1JGF2</accession>
<dbReference type="EMBL" id="PQWO01000009">
    <property type="protein sequence ID" value="PZD72638.1"/>
    <property type="molecule type" value="Genomic_DNA"/>
</dbReference>
<sequence length="192" mass="21191">MSVVCAAIKNGEVAIACDTQISFGSTIATSTHIANANKLHKVNDSIIGIVGWNTLSDMVDHLILKHPDRFQLSNRMEIYSTLLELHSIMKKDYFLNTKTSDNKQPVESSQFNAIIVNPHGLFEISKLREVNEYRQYWSVGSGRQYALGAMHAAYAQNASASQIVTAGIAAGCEFDQGCSLPICIEVLYMHDH</sequence>
<name>A0A2W1JGF2_9CYAN</name>
<keyword evidence="2" id="KW-1185">Reference proteome</keyword>
<gene>
    <name evidence="1" type="primary">hslV_1</name>
    <name evidence="1" type="ORF">C1752_03474</name>
</gene>
<dbReference type="GO" id="GO:0051603">
    <property type="term" value="P:proteolysis involved in protein catabolic process"/>
    <property type="evidence" value="ECO:0007669"/>
    <property type="project" value="InterPro"/>
</dbReference>
<dbReference type="GO" id="GO:0008233">
    <property type="term" value="F:peptidase activity"/>
    <property type="evidence" value="ECO:0007669"/>
    <property type="project" value="UniProtKB-KW"/>
</dbReference>
<dbReference type="SUPFAM" id="SSF56235">
    <property type="entry name" value="N-terminal nucleophile aminohydrolases (Ntn hydrolases)"/>
    <property type="match status" value="1"/>
</dbReference>
<dbReference type="OrthoDB" id="190523at2"/>
<dbReference type="Proteomes" id="UP000248857">
    <property type="component" value="Unassembled WGS sequence"/>
</dbReference>
<dbReference type="InterPro" id="IPR029055">
    <property type="entry name" value="Ntn_hydrolases_N"/>
</dbReference>
<dbReference type="InterPro" id="IPR001353">
    <property type="entry name" value="Proteasome_sua/b"/>
</dbReference>
<dbReference type="Gene3D" id="3.60.20.10">
    <property type="entry name" value="Glutamine Phosphoribosylpyrophosphate, subunit 1, domain 1"/>
    <property type="match status" value="1"/>
</dbReference>
<reference evidence="1 2" key="1">
    <citation type="journal article" date="2018" name="Sci. Rep.">
        <title>A novel species of the marine cyanobacterium Acaryochloris with a unique pigment content and lifestyle.</title>
        <authorList>
            <person name="Partensky F."/>
            <person name="Six C."/>
            <person name="Ratin M."/>
            <person name="Garczarek L."/>
            <person name="Vaulot D."/>
            <person name="Probert I."/>
            <person name="Calteau A."/>
            <person name="Gourvil P."/>
            <person name="Marie D."/>
            <person name="Grebert T."/>
            <person name="Bouchier C."/>
            <person name="Le Panse S."/>
            <person name="Gachenot M."/>
            <person name="Rodriguez F."/>
            <person name="Garrido J.L."/>
        </authorList>
    </citation>
    <scope>NUCLEOTIDE SEQUENCE [LARGE SCALE GENOMIC DNA]</scope>
    <source>
        <strain evidence="1 2">RCC1774</strain>
    </source>
</reference>
<comment type="caution">
    <text evidence="1">The sequence shown here is derived from an EMBL/GenBank/DDBJ whole genome shotgun (WGS) entry which is preliminary data.</text>
</comment>
<dbReference type="EC" id="3.4.25.2" evidence="1"/>
<keyword evidence="1" id="KW-0378">Hydrolase</keyword>